<evidence type="ECO:0000313" key="9">
    <source>
        <dbReference type="Proteomes" id="UP000188354"/>
    </source>
</evidence>
<dbReference type="Proteomes" id="UP000188354">
    <property type="component" value="Chromosome LG16"/>
</dbReference>
<dbReference type="InterPro" id="IPR036291">
    <property type="entry name" value="NAD(P)-bd_dom_sf"/>
</dbReference>
<reference evidence="8 9" key="1">
    <citation type="journal article" date="2017" name="Plant Biotechnol. J.">
        <title>A comprehensive draft genome sequence for lupin (Lupinus angustifolius), an emerging health food: insights into plant-microbe interactions and legume evolution.</title>
        <authorList>
            <person name="Hane J.K."/>
            <person name="Ming Y."/>
            <person name="Kamphuis L.G."/>
            <person name="Nelson M.N."/>
            <person name="Garg G."/>
            <person name="Atkins C.A."/>
            <person name="Bayer P.E."/>
            <person name="Bravo A."/>
            <person name="Bringans S."/>
            <person name="Cannon S."/>
            <person name="Edwards D."/>
            <person name="Foley R."/>
            <person name="Gao L.L."/>
            <person name="Harrison M.J."/>
            <person name="Huang W."/>
            <person name="Hurgobin B."/>
            <person name="Li S."/>
            <person name="Liu C.W."/>
            <person name="McGrath A."/>
            <person name="Morahan G."/>
            <person name="Murray J."/>
            <person name="Weller J."/>
            <person name="Jian J."/>
            <person name="Singh K.B."/>
        </authorList>
    </citation>
    <scope>NUCLEOTIDE SEQUENCE [LARGE SCALE GENOMIC DNA]</scope>
    <source>
        <strain evidence="9">cv. Tanjil</strain>
        <tissue evidence="8">Whole plant</tissue>
    </source>
</reference>
<evidence type="ECO:0000256" key="4">
    <source>
        <dbReference type="ARBA" id="ARBA00022833"/>
    </source>
</evidence>
<name>A0A1J7G741_LUPAN</name>
<dbReference type="FunFam" id="3.40.50.720:FF:000022">
    <property type="entry name" value="Cinnamyl alcohol dehydrogenase"/>
    <property type="match status" value="2"/>
</dbReference>
<evidence type="ECO:0000313" key="8">
    <source>
        <dbReference type="EMBL" id="OIV96183.1"/>
    </source>
</evidence>
<evidence type="ECO:0000256" key="1">
    <source>
        <dbReference type="ARBA" id="ARBA00001947"/>
    </source>
</evidence>
<dbReference type="STRING" id="3871.A0A1J7G741"/>
<dbReference type="Pfam" id="PF08240">
    <property type="entry name" value="ADH_N"/>
    <property type="match status" value="2"/>
</dbReference>
<evidence type="ECO:0000256" key="6">
    <source>
        <dbReference type="RuleBase" id="RU361277"/>
    </source>
</evidence>
<proteinExistence type="inferred from homology"/>
<dbReference type="GO" id="GO:0009809">
    <property type="term" value="P:lignin biosynthetic process"/>
    <property type="evidence" value="ECO:0007669"/>
    <property type="project" value="UniProtKB-ARBA"/>
</dbReference>
<evidence type="ECO:0000256" key="3">
    <source>
        <dbReference type="ARBA" id="ARBA00022723"/>
    </source>
</evidence>
<dbReference type="PROSITE" id="PS00059">
    <property type="entry name" value="ADH_ZINC"/>
    <property type="match status" value="2"/>
</dbReference>
<feature type="domain" description="Enoyl reductase (ER)" evidence="7">
    <location>
        <begin position="20"/>
        <end position="348"/>
    </location>
</feature>
<dbReference type="PANTHER" id="PTHR42683">
    <property type="entry name" value="ALDEHYDE REDUCTASE"/>
    <property type="match status" value="1"/>
</dbReference>
<sequence length="748" mass="81541">MSSEGVTEDCLGWAARDPSGVLSPYKFSRRAVGDDDVYVKITHCGVCYADVIWTRNHHHDSKYPLVPGHEIAGIVTKVGSNVHRFNVGDHVGVGTYVNSCRDCEFCNDQVEVNCVKGSVFTFNGVDFDGTITKGGYSSHIVVHERYCFVIPKSYPLASAAPLLCAGITVYSPMIRHKMNQPGKSLGVIGLGGLGHMAVKFGKAFGLNVTILSSSISKKEEALTLLGADKFVLSSDPEQMKASAKSLDFIIDTASGDHPFDPYMSLLKTYGVFVLVGFPSVIKFGPANLNIGMKTLSGSITGGTKDIQEMINFCAEKEIYPNIEVIPIEYANEALERVVNKDVKYRFVIDIENSLKSSKSVDYASTQNYTIGLLLKKLNKLTKLVVNVMFRLSHNSEGVTEDCLGWAARDPSGVLSPYKFSRRAVGDDDVYVKITHCGVCYADVIWTRNHHHDSKYPLVPGHEIAGIVTKVGSNVHRFNVGDHVGVGTYVNSCRDCEFCNDQVEVNCVKGSVFTFNGVDFDGTITKGGYSSHIVVHERYCFVIPKSYPLASAAPLLCAGITVYSPMIRHKMNQPGKSLGVIGLGGLGHMAVKFGKAFGLNVTILSSSISKKEEALTLLGADKFVLSSDPEQMKASAKSLDFIIDTASGDHPFDPYMSLLKTYGVFVLVGFPSVIKFGPANLNIGMKTLSGSITGGTKDIQEMINFCAEKEIYPNIEVIPIEYANEALERVVNKDVKYRFVIDIENSLKA</sequence>
<dbReference type="GO" id="GO:0016616">
    <property type="term" value="F:oxidoreductase activity, acting on the CH-OH group of donors, NAD or NADP as acceptor"/>
    <property type="evidence" value="ECO:0007669"/>
    <property type="project" value="InterPro"/>
</dbReference>
<keyword evidence="4 6" id="KW-0862">Zinc</keyword>
<keyword evidence="9" id="KW-1185">Reference proteome</keyword>
<dbReference type="InterPro" id="IPR013149">
    <property type="entry name" value="ADH-like_C"/>
</dbReference>
<dbReference type="InterPro" id="IPR020843">
    <property type="entry name" value="ER"/>
</dbReference>
<dbReference type="Gramene" id="OIV96183">
    <property type="protein sequence ID" value="OIV96183"/>
    <property type="gene ID" value="TanjilG_14860"/>
</dbReference>
<keyword evidence="3 6" id="KW-0479">Metal-binding</keyword>
<dbReference type="Gene3D" id="3.90.180.10">
    <property type="entry name" value="Medium-chain alcohol dehydrogenases, catalytic domain"/>
    <property type="match status" value="2"/>
</dbReference>
<accession>A0A1J7G741</accession>
<dbReference type="EMBL" id="CM007376">
    <property type="protein sequence ID" value="OIV96183.1"/>
    <property type="molecule type" value="Genomic_DNA"/>
</dbReference>
<dbReference type="SUPFAM" id="SSF50129">
    <property type="entry name" value="GroES-like"/>
    <property type="match status" value="2"/>
</dbReference>
<dbReference type="OMA" id="HERYCFV"/>
<dbReference type="Gene3D" id="3.40.50.720">
    <property type="entry name" value="NAD(P)-binding Rossmann-like Domain"/>
    <property type="match status" value="2"/>
</dbReference>
<dbReference type="SUPFAM" id="SSF51735">
    <property type="entry name" value="NAD(P)-binding Rossmann-fold domains"/>
    <property type="match status" value="2"/>
</dbReference>
<comment type="similarity">
    <text evidence="2 6">Belongs to the zinc-containing alcohol dehydrogenase family.</text>
</comment>
<dbReference type="SMART" id="SM00829">
    <property type="entry name" value="PKS_ER"/>
    <property type="match status" value="1"/>
</dbReference>
<organism evidence="8 9">
    <name type="scientific">Lupinus angustifolius</name>
    <name type="common">Narrow-leaved blue lupine</name>
    <dbReference type="NCBI Taxonomy" id="3871"/>
    <lineage>
        <taxon>Eukaryota</taxon>
        <taxon>Viridiplantae</taxon>
        <taxon>Streptophyta</taxon>
        <taxon>Embryophyta</taxon>
        <taxon>Tracheophyta</taxon>
        <taxon>Spermatophyta</taxon>
        <taxon>Magnoliopsida</taxon>
        <taxon>eudicotyledons</taxon>
        <taxon>Gunneridae</taxon>
        <taxon>Pentapetalae</taxon>
        <taxon>rosids</taxon>
        <taxon>fabids</taxon>
        <taxon>Fabales</taxon>
        <taxon>Fabaceae</taxon>
        <taxon>Papilionoideae</taxon>
        <taxon>50 kb inversion clade</taxon>
        <taxon>genistoids sensu lato</taxon>
        <taxon>core genistoids</taxon>
        <taxon>Genisteae</taxon>
        <taxon>Lupinus</taxon>
    </lineage>
</organism>
<gene>
    <name evidence="8" type="ORF">TanjilG_14860</name>
</gene>
<dbReference type="InterPro" id="IPR047109">
    <property type="entry name" value="CAD-like"/>
</dbReference>
<evidence type="ECO:0000256" key="2">
    <source>
        <dbReference type="ARBA" id="ARBA00008072"/>
    </source>
</evidence>
<dbReference type="InterPro" id="IPR013154">
    <property type="entry name" value="ADH-like_N"/>
</dbReference>
<dbReference type="GO" id="GO:0008270">
    <property type="term" value="F:zinc ion binding"/>
    <property type="evidence" value="ECO:0007669"/>
    <property type="project" value="InterPro"/>
</dbReference>
<dbReference type="CDD" id="cd05283">
    <property type="entry name" value="CAD1"/>
    <property type="match status" value="2"/>
</dbReference>
<comment type="cofactor">
    <cofactor evidence="1 6">
        <name>Zn(2+)</name>
        <dbReference type="ChEBI" id="CHEBI:29105"/>
    </cofactor>
</comment>
<dbReference type="Pfam" id="PF00107">
    <property type="entry name" value="ADH_zinc_N"/>
    <property type="match status" value="2"/>
</dbReference>
<dbReference type="AlphaFoldDB" id="A0A1J7G741"/>
<protein>
    <recommendedName>
        <fullName evidence="7">Enoyl reductase (ER) domain-containing protein</fullName>
    </recommendedName>
</protein>
<dbReference type="InterPro" id="IPR011032">
    <property type="entry name" value="GroES-like_sf"/>
</dbReference>
<dbReference type="InterPro" id="IPR002328">
    <property type="entry name" value="ADH_Zn_CS"/>
</dbReference>
<keyword evidence="5" id="KW-0560">Oxidoreductase</keyword>
<evidence type="ECO:0000259" key="7">
    <source>
        <dbReference type="SMART" id="SM00829"/>
    </source>
</evidence>
<evidence type="ECO:0000256" key="5">
    <source>
        <dbReference type="ARBA" id="ARBA00023002"/>
    </source>
</evidence>